<dbReference type="PANTHER" id="PTHR44858:SF18">
    <property type="entry name" value="TETRATRICOPEPTIDE REPEAT (TPR) PROTEIN"/>
    <property type="match status" value="1"/>
</dbReference>
<keyword evidence="6" id="KW-1185">Reference proteome</keyword>
<keyword evidence="2 3" id="KW-0802">TPR repeat</keyword>
<accession>A0A5C5YM65</accession>
<name>A0A5C5YM65_9BACT</name>
<dbReference type="InterPro" id="IPR019734">
    <property type="entry name" value="TPR_rpt"/>
</dbReference>
<comment type="caution">
    <text evidence="5">The sequence shown here is derived from an EMBL/GenBank/DDBJ whole genome shotgun (WGS) entry which is preliminary data.</text>
</comment>
<dbReference type="PANTHER" id="PTHR44858">
    <property type="entry name" value="TETRATRICOPEPTIDE REPEAT PROTEIN 6"/>
    <property type="match status" value="1"/>
</dbReference>
<evidence type="ECO:0000256" key="3">
    <source>
        <dbReference type="PROSITE-ProRule" id="PRU00339"/>
    </source>
</evidence>
<dbReference type="AlphaFoldDB" id="A0A5C5YM65"/>
<dbReference type="InterPro" id="IPR050498">
    <property type="entry name" value="Ycf3"/>
</dbReference>
<feature type="region of interest" description="Disordered" evidence="4">
    <location>
        <begin position="234"/>
        <end position="260"/>
    </location>
</feature>
<dbReference type="InterPro" id="IPR011990">
    <property type="entry name" value="TPR-like_helical_dom_sf"/>
</dbReference>
<dbReference type="EMBL" id="SJPO01000006">
    <property type="protein sequence ID" value="TWT76061.1"/>
    <property type="molecule type" value="Genomic_DNA"/>
</dbReference>
<organism evidence="5 6">
    <name type="scientific">Posidoniimonas polymericola</name>
    <dbReference type="NCBI Taxonomy" id="2528002"/>
    <lineage>
        <taxon>Bacteria</taxon>
        <taxon>Pseudomonadati</taxon>
        <taxon>Planctomycetota</taxon>
        <taxon>Planctomycetia</taxon>
        <taxon>Pirellulales</taxon>
        <taxon>Lacipirellulaceae</taxon>
        <taxon>Posidoniimonas</taxon>
    </lineage>
</organism>
<evidence type="ECO:0000256" key="4">
    <source>
        <dbReference type="SAM" id="MobiDB-lite"/>
    </source>
</evidence>
<evidence type="ECO:0000313" key="6">
    <source>
        <dbReference type="Proteomes" id="UP000318478"/>
    </source>
</evidence>
<dbReference type="SMART" id="SM00028">
    <property type="entry name" value="TPR"/>
    <property type="match status" value="4"/>
</dbReference>
<gene>
    <name evidence="5" type="ORF">Pla123a_28480</name>
</gene>
<dbReference type="Gene3D" id="1.25.40.10">
    <property type="entry name" value="Tetratricopeptide repeat domain"/>
    <property type="match status" value="2"/>
</dbReference>
<dbReference type="SUPFAM" id="SSF48452">
    <property type="entry name" value="TPR-like"/>
    <property type="match status" value="2"/>
</dbReference>
<evidence type="ECO:0000256" key="2">
    <source>
        <dbReference type="ARBA" id="ARBA00022803"/>
    </source>
</evidence>
<protein>
    <submittedName>
        <fullName evidence="5">Tetratricopeptide repeat protein</fullName>
    </submittedName>
</protein>
<reference evidence="5 6" key="1">
    <citation type="submission" date="2019-02" db="EMBL/GenBank/DDBJ databases">
        <title>Deep-cultivation of Planctomycetes and their phenomic and genomic characterization uncovers novel biology.</title>
        <authorList>
            <person name="Wiegand S."/>
            <person name="Jogler M."/>
            <person name="Boedeker C."/>
            <person name="Pinto D."/>
            <person name="Vollmers J."/>
            <person name="Rivas-Marin E."/>
            <person name="Kohn T."/>
            <person name="Peeters S.H."/>
            <person name="Heuer A."/>
            <person name="Rast P."/>
            <person name="Oberbeckmann S."/>
            <person name="Bunk B."/>
            <person name="Jeske O."/>
            <person name="Meyerdierks A."/>
            <person name="Storesund J.E."/>
            <person name="Kallscheuer N."/>
            <person name="Luecker S."/>
            <person name="Lage O.M."/>
            <person name="Pohl T."/>
            <person name="Merkel B.J."/>
            <person name="Hornburger P."/>
            <person name="Mueller R.-W."/>
            <person name="Bruemmer F."/>
            <person name="Labrenz M."/>
            <person name="Spormann A.M."/>
            <person name="Op Den Camp H."/>
            <person name="Overmann J."/>
            <person name="Amann R."/>
            <person name="Jetten M.S.M."/>
            <person name="Mascher T."/>
            <person name="Medema M.H."/>
            <person name="Devos D.P."/>
            <person name="Kaster A.-K."/>
            <person name="Ovreas L."/>
            <person name="Rohde M."/>
            <person name="Galperin M.Y."/>
            <person name="Jogler C."/>
        </authorList>
    </citation>
    <scope>NUCLEOTIDE SEQUENCE [LARGE SCALE GENOMIC DNA]</scope>
    <source>
        <strain evidence="5 6">Pla123a</strain>
    </source>
</reference>
<evidence type="ECO:0000313" key="5">
    <source>
        <dbReference type="EMBL" id="TWT76061.1"/>
    </source>
</evidence>
<dbReference type="PROSITE" id="PS50005">
    <property type="entry name" value="TPR"/>
    <property type="match status" value="1"/>
</dbReference>
<keyword evidence="1" id="KW-0677">Repeat</keyword>
<evidence type="ECO:0000256" key="1">
    <source>
        <dbReference type="ARBA" id="ARBA00022737"/>
    </source>
</evidence>
<dbReference type="Proteomes" id="UP000318478">
    <property type="component" value="Unassembled WGS sequence"/>
</dbReference>
<feature type="repeat" description="TPR" evidence="3">
    <location>
        <begin position="158"/>
        <end position="191"/>
    </location>
</feature>
<proteinExistence type="predicted"/>
<sequence>MSDPSEAPTDFAPRAGRGVTAATRQRLEALHTRAKACLERGDHDYAHDLLTQCIAEDPGSLIYAQTFRANIAKKYAGGGKKSSMFGSLVGKTGRAAVAKAAGKGAWTEAFTAGCQALKKNPVDLPVLRELATGCGELGHTETQLFYLRWALDLDLHDVETNRLGGEATAKSKQYEQAIACWQRVLKQKPEDEEARRAISRLSVEQTLHEGGYDHELLKGEGATPDLPAIRVSDLASKESDGQPRRPATISAEPAAEESIVPPLSREELEEVVEEEPKNLTAAGQLARILHVAGESTAAIELLRRTLAASPDPESPDPESPEQAKLEEAQLQMTREHVEATQDRAKATRKPAEIKQAKQAMVLSNQAELEVFAARAKRNPASVRDQLELGLRLKRGGNHREAIKALQAARGDARREAEVQLHLGECFQHIEQFKLAASSYEAAIKASATESAHASEETHKLALYRAGVLALGLGDLDRAENRLTELAGHDFGYRDVSDRLDKIADLRKNA</sequence>
<dbReference type="Pfam" id="PF13432">
    <property type="entry name" value="TPR_16"/>
    <property type="match status" value="2"/>
</dbReference>